<dbReference type="PANTHER" id="PTHR43750">
    <property type="entry name" value="UDP-GLUCOSE 6-DEHYDROGENASE TUAD"/>
    <property type="match status" value="1"/>
</dbReference>
<dbReference type="SMART" id="SM00984">
    <property type="entry name" value="UDPG_MGDP_dh_C"/>
    <property type="match status" value="1"/>
</dbReference>
<evidence type="ECO:0000313" key="12">
    <source>
        <dbReference type="EMBL" id="SMY07657.1"/>
    </source>
</evidence>
<gene>
    <name evidence="12" type="primary">algD</name>
    <name evidence="12" type="ORF">LOM8899_01795</name>
</gene>
<evidence type="ECO:0000259" key="11">
    <source>
        <dbReference type="SMART" id="SM00984"/>
    </source>
</evidence>
<dbReference type="PIRSF" id="PIRSF500134">
    <property type="entry name" value="UDPglc_DH_bac"/>
    <property type="match status" value="1"/>
</dbReference>
<reference evidence="13" key="1">
    <citation type="submission" date="2017-05" db="EMBL/GenBank/DDBJ databases">
        <authorList>
            <person name="Rodrigo-Torres L."/>
            <person name="Arahal R. D."/>
            <person name="Lucena T."/>
        </authorList>
    </citation>
    <scope>NUCLEOTIDE SEQUENCE [LARGE SCALE GENOMIC DNA]</scope>
    <source>
        <strain evidence="13">CECT 8899</strain>
    </source>
</reference>
<dbReference type="PANTHER" id="PTHR43750:SF1">
    <property type="entry name" value="GDP-MANNOSE 6-DEHYDROGENASE"/>
    <property type="match status" value="1"/>
</dbReference>
<evidence type="ECO:0000256" key="3">
    <source>
        <dbReference type="ARBA" id="ARBA00012954"/>
    </source>
</evidence>
<feature type="binding site" evidence="10">
    <location>
        <position position="53"/>
    </location>
    <ligand>
        <name>NAD(+)</name>
        <dbReference type="ChEBI" id="CHEBI:57540"/>
    </ligand>
</feature>
<dbReference type="InterPro" id="IPR014026">
    <property type="entry name" value="UDP-Glc/GDP-Man_DH_dimer"/>
</dbReference>
<organism evidence="12 13">
    <name type="scientific">Flavimaricola marinus</name>
    <dbReference type="NCBI Taxonomy" id="1819565"/>
    <lineage>
        <taxon>Bacteria</taxon>
        <taxon>Pseudomonadati</taxon>
        <taxon>Pseudomonadota</taxon>
        <taxon>Alphaproteobacteria</taxon>
        <taxon>Rhodobacterales</taxon>
        <taxon>Paracoccaceae</taxon>
        <taxon>Flavimaricola</taxon>
    </lineage>
</organism>
<feature type="binding site" evidence="9">
    <location>
        <begin position="280"/>
        <end position="284"/>
    </location>
    <ligand>
        <name>substrate</name>
    </ligand>
</feature>
<feature type="binding site" evidence="10">
    <location>
        <position position="294"/>
    </location>
    <ligand>
        <name>NAD(+)</name>
        <dbReference type="ChEBI" id="CHEBI:57540"/>
    </ligand>
</feature>
<evidence type="ECO:0000256" key="1">
    <source>
        <dbReference type="ARBA" id="ARBA00004701"/>
    </source>
</evidence>
<dbReference type="Pfam" id="PF03720">
    <property type="entry name" value="UDPG_MGDP_dh_C"/>
    <property type="match status" value="1"/>
</dbReference>
<dbReference type="OrthoDB" id="9803238at2"/>
<feature type="binding site" evidence="9">
    <location>
        <position position="347"/>
    </location>
    <ligand>
        <name>substrate</name>
    </ligand>
</feature>
<dbReference type="GO" id="GO:0006065">
    <property type="term" value="P:UDP-glucuronate biosynthetic process"/>
    <property type="evidence" value="ECO:0007669"/>
    <property type="project" value="UniProtKB-UniPathway"/>
</dbReference>
<sequence length="466" mass="49730">MMDMQPFDTALATAVPLYEINEKAAISVVGLGYVGAVSTACLSSLGHRVVGVDIDTLKVAQIGAGRSPIHEKDLERLLTEGVRDGLVSATDDLEAAVRDTDVTFVSVGTPTSADGGCDYSYIEAAARAIGKGIAEKSDFHVVVMRCSIPPGTTLGLMTPIIEEISGKIAGTDFGVCFNPEFLREGVAVEDFYAPPKTVVGVTDDRSANVMRKIYAAVDDNVILTSIETAEMVKYVDNVWHATKVTFANEVGRLCKPLGVDSHEVMDVFVQDTKLNLSPYYLKPGFAFGGSCLPKEVRAVAHIANEIGVDLPLVQSLGNSNRAHIDAAIRMALDCGAKRVGILGIAFKPGTDDLRESPILEVIAALHERGIEVVAHDSAITPTTPLTGQLNYVRHGSPGLQALAASLPAMLREDLSEVVEGSELLIVTHRNPAYEAALQTVEHCDVIDLVRISDTAPQAQNYHGIGW</sequence>
<dbReference type="InterPro" id="IPR014027">
    <property type="entry name" value="UDP-Glc/GDP-Man_DH_C"/>
</dbReference>
<dbReference type="InterPro" id="IPR036220">
    <property type="entry name" value="UDP-Glc/GDP-Man_DH_C_sf"/>
</dbReference>
<keyword evidence="5 7" id="KW-0520">NAD</keyword>
<dbReference type="GO" id="GO:0003979">
    <property type="term" value="F:UDP-glucose 6-dehydrogenase activity"/>
    <property type="evidence" value="ECO:0007669"/>
    <property type="project" value="UniProtKB-EC"/>
</dbReference>
<protein>
    <recommendedName>
        <fullName evidence="3 7">UDP-glucose 6-dehydrogenase</fullName>
        <ecNumber evidence="3 7">1.1.1.22</ecNumber>
    </recommendedName>
</protein>
<dbReference type="InterPro" id="IPR017476">
    <property type="entry name" value="UDP-Glc/GDP-Man"/>
</dbReference>
<comment type="similarity">
    <text evidence="2 7">Belongs to the UDP-glucose/GDP-mannose dehydrogenase family.</text>
</comment>
<dbReference type="Proteomes" id="UP000201613">
    <property type="component" value="Unassembled WGS sequence"/>
</dbReference>
<dbReference type="InterPro" id="IPR028357">
    <property type="entry name" value="UDPglc_DH_bac"/>
</dbReference>
<dbReference type="Pfam" id="PF00984">
    <property type="entry name" value="UDPG_MGDP_dh"/>
    <property type="match status" value="1"/>
</dbReference>
<evidence type="ECO:0000256" key="8">
    <source>
        <dbReference type="PIRSR" id="PIRSR500134-1"/>
    </source>
</evidence>
<dbReference type="PIRSF" id="PIRSF000124">
    <property type="entry name" value="UDPglc_GDPman_dh"/>
    <property type="match status" value="1"/>
</dbReference>
<dbReference type="InterPro" id="IPR036291">
    <property type="entry name" value="NAD(P)-bd_dom_sf"/>
</dbReference>
<dbReference type="SUPFAM" id="SSF51735">
    <property type="entry name" value="NAD(P)-binding Rossmann-fold domains"/>
    <property type="match status" value="1"/>
</dbReference>
<dbReference type="SUPFAM" id="SSF48179">
    <property type="entry name" value="6-phosphogluconate dehydrogenase C-terminal domain-like"/>
    <property type="match status" value="1"/>
</dbReference>
<feature type="binding site" evidence="10">
    <location>
        <position position="184"/>
    </location>
    <ligand>
        <name>NAD(+)</name>
        <dbReference type="ChEBI" id="CHEBI:57540"/>
    </ligand>
</feature>
<accession>A0A238LD59</accession>
<feature type="binding site" evidence="9">
    <location>
        <position position="233"/>
    </location>
    <ligand>
        <name>substrate</name>
    </ligand>
</feature>
<feature type="active site" description="Nucleophile" evidence="8">
    <location>
        <position position="291"/>
    </location>
</feature>
<dbReference type="GO" id="GO:0000271">
    <property type="term" value="P:polysaccharide biosynthetic process"/>
    <property type="evidence" value="ECO:0007669"/>
    <property type="project" value="InterPro"/>
</dbReference>
<feature type="binding site" evidence="9">
    <location>
        <position position="288"/>
    </location>
    <ligand>
        <name>substrate</name>
    </ligand>
</feature>
<comment type="pathway">
    <text evidence="1">Nucleotide-sugar biosynthesis; UDP-alpha-D-glucuronate biosynthesis; UDP-alpha-D-glucuronate from UDP-alpha-D-glucose: step 1/1.</text>
</comment>
<dbReference type="AlphaFoldDB" id="A0A238LD59"/>
<dbReference type="InterPro" id="IPR001732">
    <property type="entry name" value="UDP-Glc/GDP-Man_DH_N"/>
</dbReference>
<feature type="binding site" evidence="10">
    <location>
        <position position="58"/>
    </location>
    <ligand>
        <name>NAD(+)</name>
        <dbReference type="ChEBI" id="CHEBI:57540"/>
    </ligand>
</feature>
<keyword evidence="13" id="KW-1185">Reference proteome</keyword>
<evidence type="ECO:0000256" key="5">
    <source>
        <dbReference type="ARBA" id="ARBA00023027"/>
    </source>
</evidence>
<evidence type="ECO:0000313" key="13">
    <source>
        <dbReference type="Proteomes" id="UP000201613"/>
    </source>
</evidence>
<feature type="domain" description="UDP-glucose/GDP-mannose dehydrogenase C-terminal" evidence="11">
    <location>
        <begin position="340"/>
        <end position="454"/>
    </location>
</feature>
<dbReference type="SUPFAM" id="SSF52413">
    <property type="entry name" value="UDP-glucose/GDP-mannose dehydrogenase C-terminal domain"/>
    <property type="match status" value="1"/>
</dbReference>
<keyword evidence="4 7" id="KW-0560">Oxidoreductase</keyword>
<dbReference type="Pfam" id="PF03721">
    <property type="entry name" value="UDPG_MGDP_dh_N"/>
    <property type="match status" value="1"/>
</dbReference>
<feature type="binding site" evidence="10">
    <location>
        <position position="109"/>
    </location>
    <ligand>
        <name>NAD(+)</name>
        <dbReference type="ChEBI" id="CHEBI:57540"/>
    </ligand>
</feature>
<comment type="catalytic activity">
    <reaction evidence="6 7">
        <text>UDP-alpha-D-glucose + 2 NAD(+) + H2O = UDP-alpha-D-glucuronate + 2 NADH + 3 H(+)</text>
        <dbReference type="Rhea" id="RHEA:23596"/>
        <dbReference type="ChEBI" id="CHEBI:15377"/>
        <dbReference type="ChEBI" id="CHEBI:15378"/>
        <dbReference type="ChEBI" id="CHEBI:57540"/>
        <dbReference type="ChEBI" id="CHEBI:57945"/>
        <dbReference type="ChEBI" id="CHEBI:58052"/>
        <dbReference type="ChEBI" id="CHEBI:58885"/>
        <dbReference type="EC" id="1.1.1.22"/>
    </reaction>
</comment>
<evidence type="ECO:0000256" key="7">
    <source>
        <dbReference type="PIRNR" id="PIRNR000124"/>
    </source>
</evidence>
<dbReference type="EC" id="1.1.1.22" evidence="3 7"/>
<evidence type="ECO:0000256" key="4">
    <source>
        <dbReference type="ARBA" id="ARBA00023002"/>
    </source>
</evidence>
<dbReference type="NCBIfam" id="TIGR03026">
    <property type="entry name" value="NDP-sugDHase"/>
    <property type="match status" value="1"/>
</dbReference>
<dbReference type="Gene3D" id="3.40.50.720">
    <property type="entry name" value="NAD(P)-binding Rossmann-like Domain"/>
    <property type="match status" value="2"/>
</dbReference>
<proteinExistence type="inferred from homology"/>
<dbReference type="UniPathway" id="UPA00038">
    <property type="reaction ID" value="UER00491"/>
</dbReference>
<dbReference type="RefSeq" id="WP_093991833.1">
    <property type="nucleotide sequence ID" value="NZ_FXZK01000002.1"/>
</dbReference>
<dbReference type="GO" id="GO:0051287">
    <property type="term" value="F:NAD binding"/>
    <property type="evidence" value="ECO:0007669"/>
    <property type="project" value="InterPro"/>
</dbReference>
<evidence type="ECO:0000256" key="9">
    <source>
        <dbReference type="PIRSR" id="PIRSR500134-2"/>
    </source>
</evidence>
<name>A0A238LD59_9RHOB</name>
<feature type="binding site" evidence="9">
    <location>
        <begin position="181"/>
        <end position="184"/>
    </location>
    <ligand>
        <name>substrate</name>
    </ligand>
</feature>
<feature type="binding site" evidence="10">
    <location>
        <position position="354"/>
    </location>
    <ligand>
        <name>NAD(+)</name>
        <dbReference type="ChEBI" id="CHEBI:57540"/>
    </ligand>
</feature>
<dbReference type="EMBL" id="FXZK01000002">
    <property type="protein sequence ID" value="SMY07657.1"/>
    <property type="molecule type" value="Genomic_DNA"/>
</dbReference>
<evidence type="ECO:0000256" key="6">
    <source>
        <dbReference type="ARBA" id="ARBA00047473"/>
    </source>
</evidence>
<evidence type="ECO:0000256" key="10">
    <source>
        <dbReference type="PIRSR" id="PIRSR500134-3"/>
    </source>
</evidence>
<evidence type="ECO:0000256" key="2">
    <source>
        <dbReference type="ARBA" id="ARBA00006601"/>
    </source>
</evidence>
<dbReference type="Gene3D" id="1.20.5.170">
    <property type="match status" value="1"/>
</dbReference>
<dbReference type="InterPro" id="IPR008927">
    <property type="entry name" value="6-PGluconate_DH-like_C_sf"/>
</dbReference>